<dbReference type="RefSeq" id="WP_100162743.1">
    <property type="nucleotide sequence ID" value="NZ_PGTB01000042.1"/>
</dbReference>
<dbReference type="Pfam" id="PF00072">
    <property type="entry name" value="Response_reg"/>
    <property type="match status" value="1"/>
</dbReference>
<organism evidence="8 9">
    <name type="scientific">Pseudooceanicola lipolyticus</name>
    <dbReference type="NCBI Taxonomy" id="2029104"/>
    <lineage>
        <taxon>Bacteria</taxon>
        <taxon>Pseudomonadati</taxon>
        <taxon>Pseudomonadota</taxon>
        <taxon>Alphaproteobacteria</taxon>
        <taxon>Rhodobacterales</taxon>
        <taxon>Paracoccaceae</taxon>
        <taxon>Pseudooceanicola</taxon>
    </lineage>
</organism>
<dbReference type="InterPro" id="IPR004358">
    <property type="entry name" value="Sig_transdc_His_kin-like_C"/>
</dbReference>
<dbReference type="SUPFAM" id="SSF47384">
    <property type="entry name" value="Homodimeric domain of signal transducing histidine kinase"/>
    <property type="match status" value="1"/>
</dbReference>
<evidence type="ECO:0000313" key="9">
    <source>
        <dbReference type="Proteomes" id="UP000231553"/>
    </source>
</evidence>
<feature type="domain" description="Response regulatory" evidence="7">
    <location>
        <begin position="562"/>
        <end position="679"/>
    </location>
</feature>
<dbReference type="SMART" id="SM00448">
    <property type="entry name" value="REC"/>
    <property type="match status" value="1"/>
</dbReference>
<dbReference type="InterPro" id="IPR003594">
    <property type="entry name" value="HATPase_dom"/>
</dbReference>
<evidence type="ECO:0000256" key="1">
    <source>
        <dbReference type="ARBA" id="ARBA00000085"/>
    </source>
</evidence>
<evidence type="ECO:0000259" key="6">
    <source>
        <dbReference type="PROSITE" id="PS50109"/>
    </source>
</evidence>
<dbReference type="EMBL" id="PGTB01000042">
    <property type="protein sequence ID" value="PJE36441.1"/>
    <property type="molecule type" value="Genomic_DNA"/>
</dbReference>
<feature type="domain" description="Histidine kinase" evidence="6">
    <location>
        <begin position="315"/>
        <end position="540"/>
    </location>
</feature>
<keyword evidence="3 4" id="KW-0597">Phosphoprotein</keyword>
<dbReference type="SMART" id="SM00387">
    <property type="entry name" value="HATPase_c"/>
    <property type="match status" value="1"/>
</dbReference>
<feature type="transmembrane region" description="Helical" evidence="5">
    <location>
        <begin position="56"/>
        <end position="78"/>
    </location>
</feature>
<accession>A0A2M8J0Y8</accession>
<evidence type="ECO:0000256" key="5">
    <source>
        <dbReference type="SAM" id="Phobius"/>
    </source>
</evidence>
<evidence type="ECO:0000256" key="3">
    <source>
        <dbReference type="ARBA" id="ARBA00022553"/>
    </source>
</evidence>
<dbReference type="Pfam" id="PF00512">
    <property type="entry name" value="HisKA"/>
    <property type="match status" value="1"/>
</dbReference>
<feature type="transmembrane region" description="Helical" evidence="5">
    <location>
        <begin position="23"/>
        <end position="44"/>
    </location>
</feature>
<evidence type="ECO:0000259" key="7">
    <source>
        <dbReference type="PROSITE" id="PS50110"/>
    </source>
</evidence>
<dbReference type="InterPro" id="IPR001789">
    <property type="entry name" value="Sig_transdc_resp-reg_receiver"/>
</dbReference>
<comment type="caution">
    <text evidence="8">The sequence shown here is derived from an EMBL/GenBank/DDBJ whole genome shotgun (WGS) entry which is preliminary data.</text>
</comment>
<dbReference type="Gene3D" id="1.10.287.130">
    <property type="match status" value="1"/>
</dbReference>
<dbReference type="Gene3D" id="3.30.565.10">
    <property type="entry name" value="Histidine kinase-like ATPase, C-terminal domain"/>
    <property type="match status" value="1"/>
</dbReference>
<feature type="transmembrane region" description="Helical" evidence="5">
    <location>
        <begin position="85"/>
        <end position="105"/>
    </location>
</feature>
<dbReference type="SUPFAM" id="SSF55874">
    <property type="entry name" value="ATPase domain of HSP90 chaperone/DNA topoisomerase II/histidine kinase"/>
    <property type="match status" value="1"/>
</dbReference>
<dbReference type="Proteomes" id="UP000231553">
    <property type="component" value="Unassembled WGS sequence"/>
</dbReference>
<dbReference type="SMART" id="SM00388">
    <property type="entry name" value="HisKA"/>
    <property type="match status" value="1"/>
</dbReference>
<dbReference type="OrthoDB" id="9796100at2"/>
<keyword evidence="5" id="KW-0812">Transmembrane</keyword>
<dbReference type="InterPro" id="IPR005467">
    <property type="entry name" value="His_kinase_dom"/>
</dbReference>
<dbReference type="PROSITE" id="PS50109">
    <property type="entry name" value="HIS_KIN"/>
    <property type="match status" value="1"/>
</dbReference>
<dbReference type="InterPro" id="IPR003661">
    <property type="entry name" value="HisK_dim/P_dom"/>
</dbReference>
<keyword evidence="5" id="KW-0472">Membrane</keyword>
<evidence type="ECO:0000256" key="4">
    <source>
        <dbReference type="PROSITE-ProRule" id="PRU00169"/>
    </source>
</evidence>
<name>A0A2M8J0Y8_9RHOB</name>
<evidence type="ECO:0000313" key="8">
    <source>
        <dbReference type="EMBL" id="PJE36441.1"/>
    </source>
</evidence>
<evidence type="ECO:0000256" key="2">
    <source>
        <dbReference type="ARBA" id="ARBA00012438"/>
    </source>
</evidence>
<feature type="modified residue" description="4-aspartylphosphate" evidence="4">
    <location>
        <position position="613"/>
    </location>
</feature>
<comment type="catalytic activity">
    <reaction evidence="1">
        <text>ATP + protein L-histidine = ADP + protein N-phospho-L-histidine.</text>
        <dbReference type="EC" id="2.7.13.3"/>
    </reaction>
</comment>
<feature type="transmembrane region" description="Helical" evidence="5">
    <location>
        <begin position="117"/>
        <end position="136"/>
    </location>
</feature>
<keyword evidence="5" id="KW-1133">Transmembrane helix</keyword>
<keyword evidence="9" id="KW-1185">Reference proteome</keyword>
<dbReference type="PANTHER" id="PTHR43065:SF49">
    <property type="entry name" value="HISTIDINE KINASE"/>
    <property type="match status" value="1"/>
</dbReference>
<dbReference type="Pfam" id="PF02518">
    <property type="entry name" value="HATPase_c"/>
    <property type="match status" value="1"/>
</dbReference>
<dbReference type="InterPro" id="IPR036890">
    <property type="entry name" value="HATPase_C_sf"/>
</dbReference>
<feature type="transmembrane region" description="Helical" evidence="5">
    <location>
        <begin position="143"/>
        <end position="163"/>
    </location>
</feature>
<proteinExistence type="predicted"/>
<dbReference type="InterPro" id="IPR011006">
    <property type="entry name" value="CheY-like_superfamily"/>
</dbReference>
<gene>
    <name evidence="8" type="ORF">CVM52_12035</name>
</gene>
<feature type="transmembrane region" description="Helical" evidence="5">
    <location>
        <begin position="217"/>
        <end position="238"/>
    </location>
</feature>
<dbReference type="CDD" id="cd00082">
    <property type="entry name" value="HisKA"/>
    <property type="match status" value="1"/>
</dbReference>
<feature type="transmembrane region" description="Helical" evidence="5">
    <location>
        <begin position="175"/>
        <end position="197"/>
    </location>
</feature>
<dbReference type="PANTHER" id="PTHR43065">
    <property type="entry name" value="SENSOR HISTIDINE KINASE"/>
    <property type="match status" value="1"/>
</dbReference>
<dbReference type="AlphaFoldDB" id="A0A2M8J0Y8"/>
<dbReference type="GO" id="GO:0000155">
    <property type="term" value="F:phosphorelay sensor kinase activity"/>
    <property type="evidence" value="ECO:0007669"/>
    <property type="project" value="InterPro"/>
</dbReference>
<sequence length="686" mass="73487">MSPTDSLSVDYAKGAQREYRDQATLLASAAIAVALAALILGWTGGIDFFVRIHPDYPAMVPETALSILLGGLGTLSLFRTGRDWLPQLCGLLIAGIVAVALLSPISLERLQNDDDMSIASLLGCLTVAVSLFLAPYSVRDDSILLPSLASLGLAVVTIPILGYLFNAQAMFANPIYTAMALHTAISLLCLIVALLLLQPRQGWVGIILAPEPGSQLLRRLLPLFLVGPPVLCMLTLYATHLELVSPDFRLALLAFAMIVLAGTSAIYFAHRVNLSERRTRETELSFLESERTRQATELAMVRTQKVEALGQLVGGVAHDFNNTLTVILGNLELLAEDPENKNNGSGVAEAIDAANHAAGLTRQLLAYGRKSRLEPEPHVLDDLVKSSLVMFRRICPANIAVTTRLSSPRAIAQIDSGNFQQALLNLLINARDAQPQGGRINVTSDLASVDSDHLTGFADEIRMTQGTYVTVTVADDGQGMDAATLARATEPFFTTKEAGEGSGLGLSMVSGFCHQSGGGLRIGSAPGNGTTITMYFPLTGLMAPQTIPEPDLSQAPPAAGAFILVVDDEEAVTRVIARQLQGDGHKVTVAFNADQALERLAQSETPFDLVITDLVMPGPIQGHDLARRVIEAYPSTKVILSSGYESENQRQQIPWAAKLPFLQKPVSRATLRRVVTETLRQPPNGA</sequence>
<reference evidence="8 9" key="1">
    <citation type="journal article" date="2018" name="Int. J. Syst. Evol. Microbiol.">
        <title>Pseudooceanicola lipolyticus sp. nov., a marine alphaproteobacterium, reclassification of Oceanicola flagellatus as Pseudooceanicola flagellatus comb. nov. and emended description of the genus Pseudooceanicola.</title>
        <authorList>
            <person name="Huang M.-M."/>
            <person name="Guo L.-L."/>
            <person name="Wu Y.-H."/>
            <person name="Lai Q.-L."/>
            <person name="Shao Z.-Z."/>
            <person name="Wang C.-S."/>
            <person name="Wu M."/>
            <person name="Xu X.-W."/>
        </authorList>
    </citation>
    <scope>NUCLEOTIDE SEQUENCE [LARGE SCALE GENOMIC DNA]</scope>
    <source>
        <strain evidence="8 9">157</strain>
    </source>
</reference>
<dbReference type="InterPro" id="IPR036097">
    <property type="entry name" value="HisK_dim/P_sf"/>
</dbReference>
<dbReference type="PROSITE" id="PS50110">
    <property type="entry name" value="RESPONSE_REGULATORY"/>
    <property type="match status" value="1"/>
</dbReference>
<feature type="transmembrane region" description="Helical" evidence="5">
    <location>
        <begin position="250"/>
        <end position="270"/>
    </location>
</feature>
<dbReference type="PRINTS" id="PR00344">
    <property type="entry name" value="BCTRLSENSOR"/>
</dbReference>
<dbReference type="Gene3D" id="3.40.50.2300">
    <property type="match status" value="1"/>
</dbReference>
<dbReference type="SUPFAM" id="SSF52172">
    <property type="entry name" value="CheY-like"/>
    <property type="match status" value="1"/>
</dbReference>
<protein>
    <recommendedName>
        <fullName evidence="2">histidine kinase</fullName>
        <ecNumber evidence="2">2.7.13.3</ecNumber>
    </recommendedName>
</protein>
<dbReference type="EC" id="2.7.13.3" evidence="2"/>